<dbReference type="AlphaFoldDB" id="A0ABD5XPH8"/>
<comment type="caution">
    <text evidence="1">The sequence shown here is derived from an EMBL/GenBank/DDBJ whole genome shotgun (WGS) entry which is preliminary data.</text>
</comment>
<keyword evidence="2" id="KW-1185">Reference proteome</keyword>
<dbReference type="Proteomes" id="UP001596368">
    <property type="component" value="Unassembled WGS sequence"/>
</dbReference>
<dbReference type="EMBL" id="JBHSZG010000001">
    <property type="protein sequence ID" value="MFC7135545.1"/>
    <property type="molecule type" value="Genomic_DNA"/>
</dbReference>
<accession>A0ABD5XPH8</accession>
<evidence type="ECO:0000313" key="1">
    <source>
        <dbReference type="EMBL" id="MFC7135545.1"/>
    </source>
</evidence>
<evidence type="ECO:0000313" key="2">
    <source>
        <dbReference type="Proteomes" id="UP001596368"/>
    </source>
</evidence>
<organism evidence="1 2">
    <name type="scientific">Halobaculum litoreum</name>
    <dbReference type="NCBI Taxonomy" id="3031998"/>
    <lineage>
        <taxon>Archaea</taxon>
        <taxon>Methanobacteriati</taxon>
        <taxon>Methanobacteriota</taxon>
        <taxon>Stenosarchaea group</taxon>
        <taxon>Halobacteria</taxon>
        <taxon>Halobacteriales</taxon>
        <taxon>Haloferacaceae</taxon>
        <taxon>Halobaculum</taxon>
    </lineage>
</organism>
<name>A0ABD5XPH8_9EURY</name>
<reference evidence="1 2" key="1">
    <citation type="journal article" date="2019" name="Int. J. Syst. Evol. Microbiol.">
        <title>The Global Catalogue of Microorganisms (GCM) 10K type strain sequencing project: providing services to taxonomists for standard genome sequencing and annotation.</title>
        <authorList>
            <consortium name="The Broad Institute Genomics Platform"/>
            <consortium name="The Broad Institute Genome Sequencing Center for Infectious Disease"/>
            <person name="Wu L."/>
            <person name="Ma J."/>
        </authorList>
    </citation>
    <scope>NUCLEOTIDE SEQUENCE [LARGE SCALE GENOMIC DNA]</scope>
    <source>
        <strain evidence="1 2">DT92</strain>
    </source>
</reference>
<gene>
    <name evidence="1" type="ORF">ACFQRB_00805</name>
</gene>
<sequence>MTPQRRFLLGLAAVTGLLALAVVAPLAQYVLLAVLLAYVLVPLQRRLAPASATGSRR</sequence>
<protein>
    <submittedName>
        <fullName evidence="1">Uncharacterized protein</fullName>
    </submittedName>
</protein>
<proteinExistence type="predicted"/>